<sequence>MNEALRPPEELPLFPIRGCILLPGEHLPLNVFEPRYLNMVDDAVAAHGFLGIVQPRRDGPRDRPRLEAVGCAGRIASHAETEDGRYLIVLEGVARFALAAEIDRPTPYRLARADYAPFAGDLAAPAGQAGIAREDFLALLQRFFAHAGLEADWESLSGAPLTRIADKVAMAAPFDAAAKQALLEAPDPVARLRTLSAMMSLALDTSGGHPGA</sequence>
<protein>
    <submittedName>
        <fullName evidence="2">Peptidase S16</fullName>
    </submittedName>
</protein>
<proteinExistence type="predicted"/>
<dbReference type="SUPFAM" id="SSF88697">
    <property type="entry name" value="PUA domain-like"/>
    <property type="match status" value="1"/>
</dbReference>
<dbReference type="SMART" id="SM00464">
    <property type="entry name" value="LON"/>
    <property type="match status" value="1"/>
</dbReference>
<comment type="caution">
    <text evidence="2">The sequence shown here is derived from an EMBL/GenBank/DDBJ whole genome shotgun (WGS) entry which is preliminary data.</text>
</comment>
<reference evidence="2 3" key="1">
    <citation type="journal article" date="2017" name="Int. J. Syst. Evol. Microbiol.">
        <title>Marinicauda algicola sp. nov., isolated from a marine red alga Rhodosorus marinus.</title>
        <authorList>
            <person name="Jeong S.E."/>
            <person name="Jeon S.H."/>
            <person name="Chun B.H."/>
            <person name="Kim D.W."/>
            <person name="Jeon C.O."/>
        </authorList>
    </citation>
    <scope>NUCLEOTIDE SEQUENCE [LARGE SCALE GENOMIC DNA]</scope>
    <source>
        <strain evidence="2 3">JCM 31718</strain>
    </source>
</reference>
<evidence type="ECO:0000313" key="2">
    <source>
        <dbReference type="EMBL" id="TGY89204.1"/>
    </source>
</evidence>
<dbReference type="Proteomes" id="UP000308054">
    <property type="component" value="Unassembled WGS sequence"/>
</dbReference>
<dbReference type="Gene3D" id="2.30.130.40">
    <property type="entry name" value="LON domain-like"/>
    <property type="match status" value="1"/>
</dbReference>
<evidence type="ECO:0000313" key="3">
    <source>
        <dbReference type="Proteomes" id="UP000308054"/>
    </source>
</evidence>
<dbReference type="InterPro" id="IPR046336">
    <property type="entry name" value="Lon_prtase_N_sf"/>
</dbReference>
<keyword evidence="3" id="KW-1185">Reference proteome</keyword>
<dbReference type="RefSeq" id="WP_135995744.1">
    <property type="nucleotide sequence ID" value="NZ_CP071057.1"/>
</dbReference>
<dbReference type="InterPro" id="IPR015947">
    <property type="entry name" value="PUA-like_sf"/>
</dbReference>
<gene>
    <name evidence="2" type="ORF">E5163_08790</name>
</gene>
<dbReference type="InterPro" id="IPR003111">
    <property type="entry name" value="Lon_prtase_N"/>
</dbReference>
<accession>A0A4S2H182</accession>
<dbReference type="PANTHER" id="PTHR46732:SF8">
    <property type="entry name" value="ATP-DEPENDENT PROTEASE LA (LON) DOMAIN PROTEIN"/>
    <property type="match status" value="1"/>
</dbReference>
<dbReference type="OrthoDB" id="9806457at2"/>
<dbReference type="EMBL" id="SRXW01000002">
    <property type="protein sequence ID" value="TGY89204.1"/>
    <property type="molecule type" value="Genomic_DNA"/>
</dbReference>
<organism evidence="2 3">
    <name type="scientific">Marinicauda algicola</name>
    <dbReference type="NCBI Taxonomy" id="2029849"/>
    <lineage>
        <taxon>Bacteria</taxon>
        <taxon>Pseudomonadati</taxon>
        <taxon>Pseudomonadota</taxon>
        <taxon>Alphaproteobacteria</taxon>
        <taxon>Maricaulales</taxon>
        <taxon>Maricaulaceae</taxon>
        <taxon>Marinicauda</taxon>
    </lineage>
</organism>
<dbReference type="Pfam" id="PF02190">
    <property type="entry name" value="LON_substr_bdg"/>
    <property type="match status" value="1"/>
</dbReference>
<dbReference type="PROSITE" id="PS51787">
    <property type="entry name" value="LON_N"/>
    <property type="match status" value="1"/>
</dbReference>
<feature type="domain" description="Lon N-terminal" evidence="1">
    <location>
        <begin position="11"/>
        <end position="203"/>
    </location>
</feature>
<evidence type="ECO:0000259" key="1">
    <source>
        <dbReference type="PROSITE" id="PS51787"/>
    </source>
</evidence>
<dbReference type="PANTHER" id="PTHR46732">
    <property type="entry name" value="ATP-DEPENDENT PROTEASE LA (LON) DOMAIN PROTEIN"/>
    <property type="match status" value="1"/>
</dbReference>
<dbReference type="AlphaFoldDB" id="A0A4S2H182"/>
<name>A0A4S2H182_9PROT</name>